<dbReference type="AlphaFoldDB" id="D2ZZS6"/>
<proteinExistence type="predicted"/>
<dbReference type="eggNOG" id="COG3415">
    <property type="taxonomic scope" value="Bacteria"/>
</dbReference>
<reference evidence="1 2" key="1">
    <citation type="submission" date="2009-10" db="EMBL/GenBank/DDBJ databases">
        <authorList>
            <person name="Weinstock G."/>
            <person name="Sodergren E."/>
            <person name="Clifton S."/>
            <person name="Fulton L."/>
            <person name="Fulton B."/>
            <person name="Courtney L."/>
            <person name="Fronick C."/>
            <person name="Harrison M."/>
            <person name="Strong C."/>
            <person name="Farmer C."/>
            <person name="Delahaunty K."/>
            <person name="Markovic C."/>
            <person name="Hall O."/>
            <person name="Minx P."/>
            <person name="Tomlinson C."/>
            <person name="Mitreva M."/>
            <person name="Nelson J."/>
            <person name="Hou S."/>
            <person name="Wollam A."/>
            <person name="Pepin K.H."/>
            <person name="Johnson M."/>
            <person name="Bhonagiri V."/>
            <person name="Nash W.E."/>
            <person name="Warren W."/>
            <person name="Chinwalla A."/>
            <person name="Mardis E.R."/>
            <person name="Wilson R.K."/>
        </authorList>
    </citation>
    <scope>NUCLEOTIDE SEQUENCE [LARGE SCALE GENOMIC DNA]</scope>
    <source>
        <strain evidence="2">ATCC 25996 / DSM 4631 / NCTC 10774 / M26</strain>
    </source>
</reference>
<dbReference type="STRING" id="546266.NEIMUCOT_06159"/>
<dbReference type="EMBL" id="ACDX02000020">
    <property type="protein sequence ID" value="EFC87438.1"/>
    <property type="molecule type" value="Genomic_DNA"/>
</dbReference>
<evidence type="ECO:0000313" key="2">
    <source>
        <dbReference type="Proteomes" id="UP000003344"/>
    </source>
</evidence>
<protein>
    <submittedName>
        <fullName evidence="1">Uncharacterized protein</fullName>
    </submittedName>
</protein>
<organism evidence="1 2">
    <name type="scientific">Neisseria mucosa (strain ATCC 25996 / DSM 4631 / NCTC 10774 / M26)</name>
    <dbReference type="NCBI Taxonomy" id="546266"/>
    <lineage>
        <taxon>Bacteria</taxon>
        <taxon>Pseudomonadati</taxon>
        <taxon>Pseudomonadota</taxon>
        <taxon>Betaproteobacteria</taxon>
        <taxon>Neisseriales</taxon>
        <taxon>Neisseriaceae</taxon>
        <taxon>Neisseria</taxon>
    </lineage>
</organism>
<comment type="caution">
    <text evidence="1">The sequence shown here is derived from an EMBL/GenBank/DDBJ whole genome shotgun (WGS) entry which is preliminary data.</text>
</comment>
<accession>D2ZZS6</accession>
<dbReference type="Proteomes" id="UP000003344">
    <property type="component" value="Unassembled WGS sequence"/>
</dbReference>
<name>D2ZZS6_NEIM2</name>
<gene>
    <name evidence="1" type="ORF">NEIMUCOT_06159</name>
</gene>
<sequence>MKGGDDALSNISTLLSFAQKGWRRCMGIYSGLNLNQDKATKPQTVQIVRQGEATPYWFKFNPL</sequence>
<evidence type="ECO:0000313" key="1">
    <source>
        <dbReference type="EMBL" id="EFC87438.1"/>
    </source>
</evidence>